<keyword evidence="5" id="KW-1185">Reference proteome</keyword>
<dbReference type="InterPro" id="IPR011042">
    <property type="entry name" value="6-blade_b-propeller_TolB-like"/>
</dbReference>
<dbReference type="Proteomes" id="UP000609874">
    <property type="component" value="Unassembled WGS sequence"/>
</dbReference>
<dbReference type="Pfam" id="PF07995">
    <property type="entry name" value="GSDH"/>
    <property type="match status" value="1"/>
</dbReference>
<dbReference type="Gene3D" id="2.120.10.30">
    <property type="entry name" value="TolB, C-terminal domain"/>
    <property type="match status" value="1"/>
</dbReference>
<dbReference type="PANTHER" id="PTHR19328">
    <property type="entry name" value="HEDGEHOG-INTERACTING PROTEIN"/>
    <property type="match status" value="1"/>
</dbReference>
<dbReference type="SUPFAM" id="SSF50952">
    <property type="entry name" value="Soluble quinoprotein glucose dehydrogenase"/>
    <property type="match status" value="1"/>
</dbReference>
<feature type="compositionally biased region" description="Low complexity" evidence="1">
    <location>
        <begin position="29"/>
        <end position="43"/>
    </location>
</feature>
<gene>
    <name evidence="4" type="ORF">H9639_00195</name>
</gene>
<evidence type="ECO:0000259" key="3">
    <source>
        <dbReference type="Pfam" id="PF07995"/>
    </source>
</evidence>
<name>A0ABR8UNC4_9MICC</name>
<proteinExistence type="predicted"/>
<feature type="signal peptide" evidence="2">
    <location>
        <begin position="1"/>
        <end position="22"/>
    </location>
</feature>
<dbReference type="InterPro" id="IPR011041">
    <property type="entry name" value="Quinoprot_gluc/sorb_DH_b-prop"/>
</dbReference>
<feature type="domain" description="Glucose/Sorbosone dehydrogenase" evidence="3">
    <location>
        <begin position="60"/>
        <end position="349"/>
    </location>
</feature>
<organism evidence="4 5">
    <name type="scientific">Arthrobacter gallicola</name>
    <dbReference type="NCBI Taxonomy" id="2762225"/>
    <lineage>
        <taxon>Bacteria</taxon>
        <taxon>Bacillati</taxon>
        <taxon>Actinomycetota</taxon>
        <taxon>Actinomycetes</taxon>
        <taxon>Micrococcales</taxon>
        <taxon>Micrococcaceae</taxon>
        <taxon>Arthrobacter</taxon>
    </lineage>
</organism>
<comment type="caution">
    <text evidence="4">The sequence shown here is derived from an EMBL/GenBank/DDBJ whole genome shotgun (WGS) entry which is preliminary data.</text>
</comment>
<protein>
    <submittedName>
        <fullName evidence="4">PQQ-dependent sugar dehydrogenase</fullName>
    </submittedName>
</protein>
<feature type="chain" id="PRO_5047209957" evidence="2">
    <location>
        <begin position="23"/>
        <end position="368"/>
    </location>
</feature>
<keyword evidence="2" id="KW-0732">Signal</keyword>
<feature type="region of interest" description="Disordered" evidence="1">
    <location>
        <begin position="21"/>
        <end position="53"/>
    </location>
</feature>
<accession>A0ABR8UNC4</accession>
<sequence>MTKRRRLAAWIAVVTVSGTAGCSAGGPGPQVSSAASSAAGTAGEPVSGENNAPEVLATGLDAPWSITFHDGTALISERDTARILELDGGGNFREAGTVNDASGNGEGGLLGIAVQDGFLYTYLTAGGENRIERRRLTGSPGSLSLGQAQTILDGIDAGPIHNGGRIAFGPDGQLYATTGDAGNRSSAQDLQSLNGKILRLAVDGTAPEDNPFPGSLVYSYGHRNPQGLAWDAEGVLYASEFGQNTWDELNVIQPGGNYGWPEVEGIAGQSGYIDPVQQWTPGEASPSGIAAADGSLFIANLRGERLRKVPLDALGTSTELLTTGYGRLRDVVRAPDGTLWILTNNTDGRGNPGPDDDRVLRLTNRGAS</sequence>
<evidence type="ECO:0000313" key="5">
    <source>
        <dbReference type="Proteomes" id="UP000609874"/>
    </source>
</evidence>
<evidence type="ECO:0000256" key="1">
    <source>
        <dbReference type="SAM" id="MobiDB-lite"/>
    </source>
</evidence>
<dbReference type="InterPro" id="IPR012938">
    <property type="entry name" value="Glc/Sorbosone_DH"/>
</dbReference>
<dbReference type="RefSeq" id="WP_191806157.1">
    <property type="nucleotide sequence ID" value="NZ_JACSQD010000001.1"/>
</dbReference>
<evidence type="ECO:0000313" key="4">
    <source>
        <dbReference type="EMBL" id="MBD7993726.1"/>
    </source>
</evidence>
<dbReference type="EMBL" id="JACSQD010000001">
    <property type="protein sequence ID" value="MBD7993726.1"/>
    <property type="molecule type" value="Genomic_DNA"/>
</dbReference>
<evidence type="ECO:0000256" key="2">
    <source>
        <dbReference type="SAM" id="SignalP"/>
    </source>
</evidence>
<dbReference type="PANTHER" id="PTHR19328:SF13">
    <property type="entry name" value="HIPL1 PROTEIN"/>
    <property type="match status" value="1"/>
</dbReference>
<reference evidence="4 5" key="1">
    <citation type="submission" date="2020-08" db="EMBL/GenBank/DDBJ databases">
        <title>A Genomic Blueprint of the Chicken Gut Microbiome.</title>
        <authorList>
            <person name="Gilroy R."/>
            <person name="Ravi A."/>
            <person name="Getino M."/>
            <person name="Pursley I."/>
            <person name="Horton D.L."/>
            <person name="Alikhan N.-F."/>
            <person name="Baker D."/>
            <person name="Gharbi K."/>
            <person name="Hall N."/>
            <person name="Watson M."/>
            <person name="Adriaenssens E.M."/>
            <person name="Foster-Nyarko E."/>
            <person name="Jarju S."/>
            <person name="Secka A."/>
            <person name="Antonio M."/>
            <person name="Oren A."/>
            <person name="Chaudhuri R."/>
            <person name="La Ragione R.M."/>
            <person name="Hildebrand F."/>
            <person name="Pallen M.J."/>
        </authorList>
    </citation>
    <scope>NUCLEOTIDE SEQUENCE [LARGE SCALE GENOMIC DNA]</scope>
    <source>
        <strain evidence="4 5">Sa2CUA1</strain>
    </source>
</reference>
<dbReference type="PROSITE" id="PS51257">
    <property type="entry name" value="PROKAR_LIPOPROTEIN"/>
    <property type="match status" value="1"/>
</dbReference>